<dbReference type="Proteomes" id="UP000614350">
    <property type="component" value="Unassembled WGS sequence"/>
</dbReference>
<accession>A0A834K5U1</accession>
<evidence type="ECO:0000313" key="1">
    <source>
        <dbReference type="EMBL" id="KAF7400450.1"/>
    </source>
</evidence>
<dbReference type="EMBL" id="JACSEA010000005">
    <property type="protein sequence ID" value="KAF7400450.1"/>
    <property type="molecule type" value="Genomic_DNA"/>
</dbReference>
<organism evidence="1 2">
    <name type="scientific">Vespula vulgaris</name>
    <name type="common">Yellow jacket</name>
    <name type="synonym">Wasp</name>
    <dbReference type="NCBI Taxonomy" id="7454"/>
    <lineage>
        <taxon>Eukaryota</taxon>
        <taxon>Metazoa</taxon>
        <taxon>Ecdysozoa</taxon>
        <taxon>Arthropoda</taxon>
        <taxon>Hexapoda</taxon>
        <taxon>Insecta</taxon>
        <taxon>Pterygota</taxon>
        <taxon>Neoptera</taxon>
        <taxon>Endopterygota</taxon>
        <taxon>Hymenoptera</taxon>
        <taxon>Apocrita</taxon>
        <taxon>Aculeata</taxon>
        <taxon>Vespoidea</taxon>
        <taxon>Vespidae</taxon>
        <taxon>Vespinae</taxon>
        <taxon>Vespula</taxon>
    </lineage>
</organism>
<proteinExistence type="predicted"/>
<comment type="caution">
    <text evidence="1">The sequence shown here is derived from an EMBL/GenBank/DDBJ whole genome shotgun (WGS) entry which is preliminary data.</text>
</comment>
<keyword evidence="2" id="KW-1185">Reference proteome</keyword>
<evidence type="ECO:0000313" key="2">
    <source>
        <dbReference type="Proteomes" id="UP000614350"/>
    </source>
</evidence>
<protein>
    <submittedName>
        <fullName evidence="1">Uncharacterized protein</fullName>
    </submittedName>
</protein>
<sequence>MRKVFYDEVSEIDRFEKRSWICILYMNKGSIEGRKHGRNRDTFLFGGKPQYRISYWVVSGRRWGRNIWQPMKWLPGSTGNDSNSCEG</sequence>
<dbReference type="AlphaFoldDB" id="A0A834K5U1"/>
<name>A0A834K5U1_VESVU</name>
<gene>
    <name evidence="1" type="ORF">HZH66_005634</name>
</gene>
<reference evidence="1" key="1">
    <citation type="journal article" date="2020" name="G3 (Bethesda)">
        <title>High-Quality Assemblies for Three Invasive Social Wasps from the &lt;i&gt;Vespula&lt;/i&gt; Genus.</title>
        <authorList>
            <person name="Harrop T.W.R."/>
            <person name="Guhlin J."/>
            <person name="McLaughlin G.M."/>
            <person name="Permina E."/>
            <person name="Stockwell P."/>
            <person name="Gilligan J."/>
            <person name="Le Lec M.F."/>
            <person name="Gruber M.A.M."/>
            <person name="Quinn O."/>
            <person name="Lovegrove M."/>
            <person name="Duncan E.J."/>
            <person name="Remnant E.J."/>
            <person name="Van Eeckhoven J."/>
            <person name="Graham B."/>
            <person name="Knapp R.A."/>
            <person name="Langford K.W."/>
            <person name="Kronenberg Z."/>
            <person name="Press M.O."/>
            <person name="Eacker S.M."/>
            <person name="Wilson-Rankin E.E."/>
            <person name="Purcell J."/>
            <person name="Lester P.J."/>
            <person name="Dearden P.K."/>
        </authorList>
    </citation>
    <scope>NUCLEOTIDE SEQUENCE</scope>
    <source>
        <strain evidence="1">Marl-1</strain>
    </source>
</reference>